<protein>
    <submittedName>
        <fullName evidence="1">Uncharacterized protein</fullName>
    </submittedName>
</protein>
<accession>A0A4S9VPJ1</accession>
<name>A0A4S9VPJ1_AURPU</name>
<gene>
    <name evidence="1" type="ORF">D6C90_00134</name>
</gene>
<dbReference type="EMBL" id="QZBN01000003">
    <property type="protein sequence ID" value="THZ54194.1"/>
    <property type="molecule type" value="Genomic_DNA"/>
</dbReference>
<sequence>MDSHSSAMQTSIPLRSACSTTTSKIPKIIFPRTHRSRPISKRMLHTQSQPAMSDLLSANATKRLAYVHNRYGVQKWGFVVYRCTYDDDEAWAQLMEHIKTRTIDSIKSDGIETGMIDRLDLPFVADLRNGFLKTPNSRASDSDEDLLDSLLAMTPRYNFCIHVDARSLESIVRRDPPILASPAMITGDRSKEGYVNLIRADSGWSWDEYDPATFDRESEGYELDEDSLDENEVEVEGCKLHDVGWMKISPDGMMPTFYGYAIGSSYWDVAYVRPSDGVAFE</sequence>
<dbReference type="AlphaFoldDB" id="A0A4S9VPJ1"/>
<reference evidence="1 2" key="1">
    <citation type="submission" date="2018-10" db="EMBL/GenBank/DDBJ databases">
        <title>Fifty Aureobasidium pullulans genomes reveal a recombining polyextremotolerant generalist.</title>
        <authorList>
            <person name="Gostincar C."/>
            <person name="Turk M."/>
            <person name="Zajc J."/>
            <person name="Gunde-Cimerman N."/>
        </authorList>
    </citation>
    <scope>NUCLEOTIDE SEQUENCE [LARGE SCALE GENOMIC DNA]</scope>
    <source>
        <strain evidence="1 2">EXF-3844</strain>
    </source>
</reference>
<organism evidence="1 2">
    <name type="scientific">Aureobasidium pullulans</name>
    <name type="common">Black yeast</name>
    <name type="synonym">Pullularia pullulans</name>
    <dbReference type="NCBI Taxonomy" id="5580"/>
    <lineage>
        <taxon>Eukaryota</taxon>
        <taxon>Fungi</taxon>
        <taxon>Dikarya</taxon>
        <taxon>Ascomycota</taxon>
        <taxon>Pezizomycotina</taxon>
        <taxon>Dothideomycetes</taxon>
        <taxon>Dothideomycetidae</taxon>
        <taxon>Dothideales</taxon>
        <taxon>Saccotheciaceae</taxon>
        <taxon>Aureobasidium</taxon>
    </lineage>
</organism>
<dbReference type="Proteomes" id="UP000310121">
    <property type="component" value="Unassembled WGS sequence"/>
</dbReference>
<evidence type="ECO:0000313" key="1">
    <source>
        <dbReference type="EMBL" id="THZ54194.1"/>
    </source>
</evidence>
<proteinExistence type="predicted"/>
<comment type="caution">
    <text evidence="1">The sequence shown here is derived from an EMBL/GenBank/DDBJ whole genome shotgun (WGS) entry which is preliminary data.</text>
</comment>
<evidence type="ECO:0000313" key="2">
    <source>
        <dbReference type="Proteomes" id="UP000310121"/>
    </source>
</evidence>